<dbReference type="PANTHER" id="PTHR13243">
    <property type="entry name" value="HSPC111 PROTEIN-RELATED"/>
    <property type="match status" value="1"/>
</dbReference>
<dbReference type="PANTHER" id="PTHR13243:SF1">
    <property type="entry name" value="NUCLEOLAR PROTEIN 16"/>
    <property type="match status" value="1"/>
</dbReference>
<evidence type="ECO:0000256" key="3">
    <source>
        <dbReference type="ARBA" id="ARBA00015522"/>
    </source>
</evidence>
<dbReference type="GO" id="GO:0005730">
    <property type="term" value="C:nucleolus"/>
    <property type="evidence" value="ECO:0007669"/>
    <property type="project" value="UniProtKB-SubCell"/>
</dbReference>
<evidence type="ECO:0000256" key="2">
    <source>
        <dbReference type="ARBA" id="ARBA00008479"/>
    </source>
</evidence>
<reference evidence="5" key="1">
    <citation type="journal article" date="2013" name="Genome Biol. Evol.">
        <title>Punctuated emergences of genetic and phenotypic innovations in eumetazoan, bilaterian, euteleostome, and hominidae ancestors.</title>
        <authorList>
            <person name="Wenger Y."/>
            <person name="Galliot B."/>
        </authorList>
    </citation>
    <scope>NUCLEOTIDE SEQUENCE</scope>
    <source>
        <tissue evidence="5">Whole animals</tissue>
    </source>
</reference>
<gene>
    <name evidence="5" type="primary">NOP16</name>
</gene>
<proteinExistence type="evidence at transcript level"/>
<evidence type="ECO:0000256" key="1">
    <source>
        <dbReference type="ARBA" id="ARBA00004604"/>
    </source>
</evidence>
<dbReference type="AlphaFoldDB" id="T2M394"/>
<dbReference type="EMBL" id="HAAD01000163">
    <property type="protein sequence ID" value="CDG66395.1"/>
    <property type="molecule type" value="mRNA"/>
</dbReference>
<dbReference type="Pfam" id="PF09420">
    <property type="entry name" value="Nop16"/>
    <property type="match status" value="1"/>
</dbReference>
<keyword evidence="4" id="KW-0539">Nucleus</keyword>
<evidence type="ECO:0000313" key="5">
    <source>
        <dbReference type="EMBL" id="CDG66395.1"/>
    </source>
</evidence>
<protein>
    <recommendedName>
        <fullName evidence="3">Nucleolar protein 16</fullName>
    </recommendedName>
</protein>
<dbReference type="GO" id="GO:0042273">
    <property type="term" value="P:ribosomal large subunit biogenesis"/>
    <property type="evidence" value="ECO:0007669"/>
    <property type="project" value="TreeGrafter"/>
</dbReference>
<accession>T2M394</accession>
<sequence length="185" mass="21166">YRKMGGKNVRAKKSRRKATIKITKGARKKLKKPTIKDSTLQKHWDKSKTLHNNLKDLGLAYDSNAAIKINTGKKTKHSDVVKDTNKMEIDETLNKPVIKEFERQAANGMKMERHIAPGEAKFLMTLIKKHGTNYKAMAKDKDNTYQHTAKQLKRKCESLLKSSLLTKYQSMFPELTTSAEEMDTV</sequence>
<dbReference type="OrthoDB" id="285729at2759"/>
<feature type="non-terminal residue" evidence="5">
    <location>
        <position position="1"/>
    </location>
</feature>
<comment type="subcellular location">
    <subcellularLocation>
        <location evidence="1">Nucleus</location>
        <location evidence="1">Nucleolus</location>
    </subcellularLocation>
</comment>
<comment type="similarity">
    <text evidence="2">Belongs to the NOP16 family.</text>
</comment>
<organism evidence="5">
    <name type="scientific">Hydra vulgaris</name>
    <name type="common">Hydra</name>
    <name type="synonym">Hydra attenuata</name>
    <dbReference type="NCBI Taxonomy" id="6087"/>
    <lineage>
        <taxon>Eukaryota</taxon>
        <taxon>Metazoa</taxon>
        <taxon>Cnidaria</taxon>
        <taxon>Hydrozoa</taxon>
        <taxon>Hydroidolina</taxon>
        <taxon>Anthoathecata</taxon>
        <taxon>Aplanulata</taxon>
        <taxon>Hydridae</taxon>
        <taxon>Hydra</taxon>
    </lineage>
</organism>
<name>T2M394_HYDVU</name>
<dbReference type="InterPro" id="IPR019002">
    <property type="entry name" value="Ribosome_biogenesis_Nop16"/>
</dbReference>
<evidence type="ECO:0000256" key="4">
    <source>
        <dbReference type="ARBA" id="ARBA00023242"/>
    </source>
</evidence>